<evidence type="ECO:0000256" key="8">
    <source>
        <dbReference type="ARBA" id="ARBA00023054"/>
    </source>
</evidence>
<gene>
    <name evidence="13" type="ORF">ES319_A08G135700v1</name>
</gene>
<dbReference type="GO" id="GO:0008270">
    <property type="term" value="F:zinc ion binding"/>
    <property type="evidence" value="ECO:0007669"/>
    <property type="project" value="UniProtKB-KW"/>
</dbReference>
<evidence type="ECO:0000256" key="1">
    <source>
        <dbReference type="ARBA" id="ARBA00004286"/>
    </source>
</evidence>
<dbReference type="PANTHER" id="PTHR28670:SF1">
    <property type="entry name" value="UV-STIMULATED SCAFFOLD PROTEIN A"/>
    <property type="match status" value="1"/>
</dbReference>
<organism evidence="13 14">
    <name type="scientific">Gossypium barbadense</name>
    <name type="common">Sea Island cotton</name>
    <name type="synonym">Hibiscus barbadensis</name>
    <dbReference type="NCBI Taxonomy" id="3634"/>
    <lineage>
        <taxon>Eukaryota</taxon>
        <taxon>Viridiplantae</taxon>
        <taxon>Streptophyta</taxon>
        <taxon>Embryophyta</taxon>
        <taxon>Tracheophyta</taxon>
        <taxon>Spermatophyta</taxon>
        <taxon>Magnoliopsida</taxon>
        <taxon>eudicotyledons</taxon>
        <taxon>Gunneridae</taxon>
        <taxon>Pentapetalae</taxon>
        <taxon>rosids</taxon>
        <taxon>malvids</taxon>
        <taxon>Malvales</taxon>
        <taxon>Malvaceae</taxon>
        <taxon>Malvoideae</taxon>
        <taxon>Gossypium</taxon>
    </lineage>
</organism>
<keyword evidence="4" id="KW-0479">Metal-binding</keyword>
<evidence type="ECO:0000256" key="5">
    <source>
        <dbReference type="ARBA" id="ARBA00022763"/>
    </source>
</evidence>
<feature type="domain" description="UV-stimulated scaffold protein A C-terminal" evidence="12">
    <location>
        <begin position="428"/>
        <end position="531"/>
    </location>
</feature>
<evidence type="ECO:0000256" key="7">
    <source>
        <dbReference type="ARBA" id="ARBA00022833"/>
    </source>
</evidence>
<keyword evidence="5" id="KW-0227">DNA damage</keyword>
<evidence type="ECO:0000256" key="4">
    <source>
        <dbReference type="ARBA" id="ARBA00022723"/>
    </source>
</evidence>
<evidence type="ECO:0000259" key="12">
    <source>
        <dbReference type="Pfam" id="PF09740"/>
    </source>
</evidence>
<evidence type="ECO:0000313" key="14">
    <source>
        <dbReference type="Proteomes" id="UP000327439"/>
    </source>
</evidence>
<dbReference type="Proteomes" id="UP000327439">
    <property type="component" value="Chromosome A08"/>
</dbReference>
<feature type="region of interest" description="Disordered" evidence="11">
    <location>
        <begin position="522"/>
        <end position="544"/>
    </location>
</feature>
<comment type="subcellular location">
    <subcellularLocation>
        <location evidence="1">Chromosome</location>
    </subcellularLocation>
</comment>
<keyword evidence="9" id="KW-0234">DNA repair</keyword>
<dbReference type="AlphaFoldDB" id="A0A5J5URI4"/>
<accession>A0A5J5URI4</accession>
<feature type="coiled-coil region" evidence="10">
    <location>
        <begin position="159"/>
        <end position="198"/>
    </location>
</feature>
<dbReference type="InterPro" id="IPR008942">
    <property type="entry name" value="ENTH_VHS"/>
</dbReference>
<keyword evidence="8 10" id="KW-0175">Coiled coil</keyword>
<evidence type="ECO:0000256" key="9">
    <source>
        <dbReference type="ARBA" id="ARBA00023204"/>
    </source>
</evidence>
<proteinExistence type="inferred from homology"/>
<sequence length="674" mass="76983">MAMPVEMEMEERGKVGPLIEKATNSTASEVDPRLLKAIKSVVRFSDSELRLAAHTLMDLMKRDHSQVRYLTLLIIDELFMRSRLFRTLLVENLDQLLALSVGFRRNMPLPAPPAIASTLRSKAIEFLEKWNASFGVHYRQLRLGFDYLKNTLRFQFPNLQETAARIERERRERERRTREILQNKFETLKMNFSSVKEEIQATVDEIGECLDIVRTKVEGMPHVLLDDEDFVEFRSSELRQIRLDSLKEGEKVHENSDNKVVFDALRELYKLLVTKHLVSVQEWISLLVRVEVADNRSRDSMLKDLIDIRNSLISVKKDCEESGCTLPKTVNKNEEEEEDFWEEGNLGLTENGSTTEPEKRREVQSSNIEKRSKSVEDRNSKKSNKQSGNLAKVSASCKVKAKDKECSSSKGKECSGSEKSVRSELLAEAPVLRWGSFMDNWGSVSNKDTLLNQKGLEFDNHWGRVDYDAVIPAEKIAELNLQSIVYQENLGEIQPCRAPLKKGGLCQRRDLKVCPFHGPIIPRDDAGNQINQSSSIDDTDPGLGSDLAEQLAKQAVKNVRERDKEDARKRKLDKQSLQREKLARVREHNDAVLRDAAISSTSRSTVFGEDMGETVGENPVGRNKQTLASMLRKKVTMKDRLAQRLLNTRATEATLRQMTQGEDATYRETFPNQW</sequence>
<reference evidence="14" key="1">
    <citation type="journal article" date="2020" name="Nat. Genet.">
        <title>Genomic diversifications of five Gossypium allopolyploid species and their impact on cotton improvement.</title>
        <authorList>
            <person name="Chen Z.J."/>
            <person name="Sreedasyam A."/>
            <person name="Ando A."/>
            <person name="Song Q."/>
            <person name="De Santiago L.M."/>
            <person name="Hulse-Kemp A.M."/>
            <person name="Ding M."/>
            <person name="Ye W."/>
            <person name="Kirkbride R.C."/>
            <person name="Jenkins J."/>
            <person name="Plott C."/>
            <person name="Lovell J."/>
            <person name="Lin Y.M."/>
            <person name="Vaughn R."/>
            <person name="Liu B."/>
            <person name="Simpson S."/>
            <person name="Scheffler B.E."/>
            <person name="Wen L."/>
            <person name="Saski C.A."/>
            <person name="Grover C.E."/>
            <person name="Hu G."/>
            <person name="Conover J.L."/>
            <person name="Carlson J.W."/>
            <person name="Shu S."/>
            <person name="Boston L.B."/>
            <person name="Williams M."/>
            <person name="Peterson D.G."/>
            <person name="McGee K."/>
            <person name="Jones D.C."/>
            <person name="Wendel J.F."/>
            <person name="Stelly D.M."/>
            <person name="Grimwood J."/>
            <person name="Schmutz J."/>
        </authorList>
    </citation>
    <scope>NUCLEOTIDE SEQUENCE [LARGE SCALE GENOMIC DNA]</scope>
    <source>
        <strain evidence="14">cv. 3-79</strain>
    </source>
</reference>
<evidence type="ECO:0000256" key="3">
    <source>
        <dbReference type="ARBA" id="ARBA00022454"/>
    </source>
</evidence>
<evidence type="ECO:0000256" key="6">
    <source>
        <dbReference type="ARBA" id="ARBA00022771"/>
    </source>
</evidence>
<feature type="compositionally biased region" description="Basic and acidic residues" evidence="11">
    <location>
        <begin position="558"/>
        <end position="582"/>
    </location>
</feature>
<evidence type="ECO:0000256" key="10">
    <source>
        <dbReference type="SAM" id="Coils"/>
    </source>
</evidence>
<dbReference type="InterPro" id="IPR049431">
    <property type="entry name" value="UVSSA_C"/>
</dbReference>
<protein>
    <recommendedName>
        <fullName evidence="12">UV-stimulated scaffold protein A C-terminal domain-containing protein</fullName>
    </recommendedName>
</protein>
<evidence type="ECO:0000256" key="11">
    <source>
        <dbReference type="SAM" id="MobiDB-lite"/>
    </source>
</evidence>
<evidence type="ECO:0000313" key="13">
    <source>
        <dbReference type="EMBL" id="KAB2070091.1"/>
    </source>
</evidence>
<name>A0A5J5URI4_GOSBA</name>
<feature type="region of interest" description="Disordered" evidence="11">
    <location>
        <begin position="557"/>
        <end position="582"/>
    </location>
</feature>
<keyword evidence="7" id="KW-0862">Zinc</keyword>
<dbReference type="Pfam" id="PF20867">
    <property type="entry name" value="UVSSA_N"/>
    <property type="match status" value="1"/>
</dbReference>
<keyword evidence="6" id="KW-0863">Zinc-finger</keyword>
<dbReference type="OrthoDB" id="5594015at2759"/>
<dbReference type="EMBL" id="CM018209">
    <property type="protein sequence ID" value="KAB2070091.1"/>
    <property type="molecule type" value="Genomic_DNA"/>
</dbReference>
<dbReference type="InterPro" id="IPR049408">
    <property type="entry name" value="UVSSA_N_a-solenoid_rpt"/>
</dbReference>
<dbReference type="Pfam" id="PF09740">
    <property type="entry name" value="DUF2043"/>
    <property type="match status" value="1"/>
</dbReference>
<keyword evidence="14" id="KW-1185">Reference proteome</keyword>
<dbReference type="GO" id="GO:0009411">
    <property type="term" value="P:response to UV"/>
    <property type="evidence" value="ECO:0007669"/>
    <property type="project" value="InterPro"/>
</dbReference>
<dbReference type="SUPFAM" id="SSF48464">
    <property type="entry name" value="ENTH/VHS domain"/>
    <property type="match status" value="1"/>
</dbReference>
<dbReference type="GO" id="GO:0005694">
    <property type="term" value="C:chromosome"/>
    <property type="evidence" value="ECO:0007669"/>
    <property type="project" value="UniProtKB-SubCell"/>
</dbReference>
<dbReference type="GO" id="GO:0006283">
    <property type="term" value="P:transcription-coupled nucleotide-excision repair"/>
    <property type="evidence" value="ECO:0007669"/>
    <property type="project" value="TreeGrafter"/>
</dbReference>
<feature type="compositionally biased region" description="Basic and acidic residues" evidence="11">
    <location>
        <begin position="356"/>
        <end position="380"/>
    </location>
</feature>
<feature type="region of interest" description="Disordered" evidence="11">
    <location>
        <begin position="333"/>
        <end position="391"/>
    </location>
</feature>
<dbReference type="InterPro" id="IPR018610">
    <property type="entry name" value="UVSSA"/>
</dbReference>
<comment type="similarity">
    <text evidence="2">Belongs to the UVSSA family.</text>
</comment>
<keyword evidence="3" id="KW-0158">Chromosome</keyword>
<evidence type="ECO:0000256" key="2">
    <source>
        <dbReference type="ARBA" id="ARBA00009240"/>
    </source>
</evidence>
<dbReference type="PANTHER" id="PTHR28670">
    <property type="entry name" value="UV-STIMULATED SCAFFOLD PROTEIN A"/>
    <property type="match status" value="1"/>
</dbReference>
<dbReference type="GO" id="GO:0000993">
    <property type="term" value="F:RNA polymerase II complex binding"/>
    <property type="evidence" value="ECO:0007669"/>
    <property type="project" value="TreeGrafter"/>
</dbReference>